<comment type="function">
    <text evidence="15">Acts as one of several non-catalytic accessory components of the cytoplasmic dynein complex that are thought to be involved in linking dynein to cargos and to adapter proteins that regulate dynein function. Cytoplasmic dynein acts as a motor for the intracellular retrograde motility of vesicles and organelles along microtubules. May play a role in changing or maintaining the spatial distribution of cytoskeletal structures.</text>
</comment>
<evidence type="ECO:0000256" key="5">
    <source>
        <dbReference type="ARBA" id="ARBA00022490"/>
    </source>
</evidence>
<dbReference type="InterPro" id="IPR001372">
    <property type="entry name" value="Dynein_light_chain_typ-1/2"/>
</dbReference>
<dbReference type="FunFam" id="3.30.740.10:FF:000005">
    <property type="entry name" value="Dynein light chain"/>
    <property type="match status" value="1"/>
</dbReference>
<keyword evidence="13 15" id="KW-0206">Cytoskeleton</keyword>
<dbReference type="SMART" id="SM01375">
    <property type="entry name" value="Dynein_light"/>
    <property type="match status" value="1"/>
</dbReference>
<keyword evidence="8" id="KW-0653">Protein transport</keyword>
<dbReference type="GO" id="GO:0040001">
    <property type="term" value="P:establishment of mitotic spindle localization"/>
    <property type="evidence" value="ECO:0007669"/>
    <property type="project" value="EnsemblFungi"/>
</dbReference>
<dbReference type="STRING" id="1071378.G0WEX5"/>
<evidence type="ECO:0000256" key="3">
    <source>
        <dbReference type="ARBA" id="ARBA00010156"/>
    </source>
</evidence>
<dbReference type="GO" id="GO:0008574">
    <property type="term" value="F:plus-end-directed microtubule motor activity"/>
    <property type="evidence" value="ECO:0007669"/>
    <property type="project" value="EnsemblFungi"/>
</dbReference>
<dbReference type="GO" id="GO:1990429">
    <property type="term" value="C:peroxisomal importomer complex"/>
    <property type="evidence" value="ECO:0007669"/>
    <property type="project" value="EnsemblFungi"/>
</dbReference>
<evidence type="ECO:0000256" key="13">
    <source>
        <dbReference type="ARBA" id="ARBA00023212"/>
    </source>
</evidence>
<dbReference type="RefSeq" id="XP_003671579.1">
    <property type="nucleotide sequence ID" value="XM_003671531.1"/>
</dbReference>
<proteinExistence type="inferred from homology"/>
<comment type="subunit">
    <text evidence="15">Cytoplasmic dynein consists of two catalytic heavy chains (HCs) and a number of non-catalytic subunits which present intermediate chains (ICs), light intermediate chains (LICs) and light chains (LCs).</text>
</comment>
<dbReference type="AlphaFoldDB" id="G0WEX5"/>
<keyword evidence="6 15" id="KW-0493">Microtubule</keyword>
<gene>
    <name evidence="16" type="primary">NDAI0H01620</name>
    <name evidence="16" type="ordered locus">NDAI_0H01620</name>
</gene>
<dbReference type="Proteomes" id="UP000000689">
    <property type="component" value="Chromosome 8"/>
</dbReference>
<dbReference type="GO" id="GO:0005868">
    <property type="term" value="C:cytoplasmic dynein complex"/>
    <property type="evidence" value="ECO:0007669"/>
    <property type="project" value="EnsemblFungi"/>
</dbReference>
<accession>G0WEX5</accession>
<evidence type="ECO:0000256" key="4">
    <source>
        <dbReference type="ARBA" id="ARBA00022448"/>
    </source>
</evidence>
<protein>
    <recommendedName>
        <fullName evidence="15">Dynein light chain</fullName>
    </recommendedName>
</protein>
<keyword evidence="9" id="KW-0811">Translocation</keyword>
<evidence type="ECO:0000256" key="9">
    <source>
        <dbReference type="ARBA" id="ARBA00023010"/>
    </source>
</evidence>
<dbReference type="GO" id="GO:0005881">
    <property type="term" value="C:cytoplasmic microtubule"/>
    <property type="evidence" value="ECO:0007669"/>
    <property type="project" value="EnsemblFungi"/>
</dbReference>
<dbReference type="eggNOG" id="KOG3430">
    <property type="taxonomic scope" value="Eukaryota"/>
</dbReference>
<dbReference type="GeneID" id="11495867"/>
<dbReference type="OMA" id="THEKGHF"/>
<dbReference type="SUPFAM" id="SSF54648">
    <property type="entry name" value="DLC"/>
    <property type="match status" value="1"/>
</dbReference>
<evidence type="ECO:0000256" key="7">
    <source>
        <dbReference type="ARBA" id="ARBA00022816"/>
    </source>
</evidence>
<evidence type="ECO:0000256" key="8">
    <source>
        <dbReference type="ARBA" id="ARBA00022927"/>
    </source>
</evidence>
<dbReference type="GO" id="GO:0051292">
    <property type="term" value="P:nuclear pore complex assembly"/>
    <property type="evidence" value="ECO:0007669"/>
    <property type="project" value="EnsemblFungi"/>
</dbReference>
<dbReference type="PANTHER" id="PTHR11886">
    <property type="entry name" value="DYNEIN LIGHT CHAIN"/>
    <property type="match status" value="1"/>
</dbReference>
<organism evidence="16 17">
    <name type="scientific">Naumovozyma dairenensis (strain ATCC 10597 / BCRC 20456 / CBS 421 / NBRC 0211 / NRRL Y-12639)</name>
    <name type="common">Saccharomyces dairenensis</name>
    <dbReference type="NCBI Taxonomy" id="1071378"/>
    <lineage>
        <taxon>Eukaryota</taxon>
        <taxon>Fungi</taxon>
        <taxon>Dikarya</taxon>
        <taxon>Ascomycota</taxon>
        <taxon>Saccharomycotina</taxon>
        <taxon>Saccharomycetes</taxon>
        <taxon>Saccharomycetales</taxon>
        <taxon>Saccharomycetaceae</taxon>
        <taxon>Naumovozyma</taxon>
    </lineage>
</organism>
<evidence type="ECO:0000256" key="1">
    <source>
        <dbReference type="ARBA" id="ARBA00004245"/>
    </source>
</evidence>
<keyword evidence="12 15" id="KW-0505">Motor protein</keyword>
<keyword evidence="5 15" id="KW-0963">Cytoplasm</keyword>
<evidence type="ECO:0000256" key="11">
    <source>
        <dbReference type="ARBA" id="ARBA00023132"/>
    </source>
</evidence>
<keyword evidence="10 15" id="KW-0243">Dynein</keyword>
<dbReference type="GO" id="GO:0005643">
    <property type="term" value="C:nuclear pore"/>
    <property type="evidence" value="ECO:0007669"/>
    <property type="project" value="UniProtKB-SubCell"/>
</dbReference>
<keyword evidence="11" id="KW-0906">Nuclear pore complex</keyword>
<dbReference type="KEGG" id="ndi:NDAI_0H01620"/>
<evidence type="ECO:0000256" key="14">
    <source>
        <dbReference type="ARBA" id="ARBA00023242"/>
    </source>
</evidence>
<evidence type="ECO:0000256" key="6">
    <source>
        <dbReference type="ARBA" id="ARBA00022701"/>
    </source>
</evidence>
<dbReference type="GO" id="GO:0030473">
    <property type="term" value="P:nuclear migration along microtubule"/>
    <property type="evidence" value="ECO:0007669"/>
    <property type="project" value="EnsemblFungi"/>
</dbReference>
<dbReference type="PANTHER" id="PTHR11886:SF35">
    <property type="entry name" value="DYNEIN LIGHT CHAIN"/>
    <property type="match status" value="1"/>
</dbReference>
<comment type="similarity">
    <text evidence="3 15">Belongs to the dynein light chain family.</text>
</comment>
<keyword evidence="7" id="KW-0509">mRNA transport</keyword>
<dbReference type="InterPro" id="IPR037177">
    <property type="entry name" value="DLC_sf"/>
</dbReference>
<evidence type="ECO:0000313" key="17">
    <source>
        <dbReference type="Proteomes" id="UP000000689"/>
    </source>
</evidence>
<keyword evidence="4 15" id="KW-0813">Transport</keyword>
<evidence type="ECO:0000256" key="10">
    <source>
        <dbReference type="ARBA" id="ARBA00023017"/>
    </source>
</evidence>
<name>G0WEX5_NAUDC</name>
<keyword evidence="14" id="KW-0539">Nucleus</keyword>
<dbReference type="GO" id="GO:0051028">
    <property type="term" value="P:mRNA transport"/>
    <property type="evidence" value="ECO:0007669"/>
    <property type="project" value="UniProtKB-KW"/>
</dbReference>
<dbReference type="Pfam" id="PF01221">
    <property type="entry name" value="Dynein_light"/>
    <property type="match status" value="1"/>
</dbReference>
<dbReference type="OrthoDB" id="10033309at2759"/>
<evidence type="ECO:0000256" key="2">
    <source>
        <dbReference type="ARBA" id="ARBA00004567"/>
    </source>
</evidence>
<reference evidence="16 17" key="1">
    <citation type="journal article" date="2011" name="Proc. Natl. Acad. Sci. U.S.A.">
        <title>Evolutionary erosion of yeast sex chromosomes by mating-type switching accidents.</title>
        <authorList>
            <person name="Gordon J.L."/>
            <person name="Armisen D."/>
            <person name="Proux-Wera E."/>
            <person name="Oheigeartaigh S.S."/>
            <person name="Byrne K.P."/>
            <person name="Wolfe K.H."/>
        </authorList>
    </citation>
    <scope>NUCLEOTIDE SEQUENCE [LARGE SCALE GENOMIC DNA]</scope>
    <source>
        <strain evidence="17">ATCC 10597 / BCRC 20456 / CBS 421 / NBRC 0211 / NRRL Y-12639</strain>
    </source>
</reference>
<keyword evidence="17" id="KW-1185">Reference proteome</keyword>
<dbReference type="Gene3D" id="3.30.740.10">
    <property type="entry name" value="Protein Inhibitor Of Neuronal Nitric Oxide Synthase"/>
    <property type="match status" value="1"/>
</dbReference>
<evidence type="ECO:0000256" key="12">
    <source>
        <dbReference type="ARBA" id="ARBA00023175"/>
    </source>
</evidence>
<evidence type="ECO:0000313" key="16">
    <source>
        <dbReference type="EMBL" id="CCD26336.1"/>
    </source>
</evidence>
<dbReference type="GO" id="GO:0045505">
    <property type="term" value="F:dynein intermediate chain binding"/>
    <property type="evidence" value="ECO:0007669"/>
    <property type="project" value="TreeGrafter"/>
</dbReference>
<dbReference type="HOGENOM" id="CLU_070944_4_0_1"/>
<dbReference type="CDD" id="cd21452">
    <property type="entry name" value="DLC-like_DYNLL1_DYNLL2"/>
    <property type="match status" value="1"/>
</dbReference>
<sequence length="98" mass="11349">MSDNKSKQRRMFKDTIIKASDISDELKDEILNISQDAIENNELERDIASSIKKQLDTRYGTTWNVIVGKNFGSYVTHEKGHFLYFYIGPLAFLIFKTP</sequence>
<dbReference type="EMBL" id="HE580274">
    <property type="protein sequence ID" value="CCD26336.1"/>
    <property type="molecule type" value="Genomic_DNA"/>
</dbReference>
<comment type="subcellular location">
    <subcellularLocation>
        <location evidence="1 15">Cytoplasm</location>
        <location evidence="1 15">Cytoskeleton</location>
    </subcellularLocation>
    <subcellularLocation>
        <location evidence="2">Nucleus</location>
        <location evidence="2">Nuclear pore complex</location>
    </subcellularLocation>
</comment>
<dbReference type="GO" id="GO:0015031">
    <property type="term" value="P:protein transport"/>
    <property type="evidence" value="ECO:0007669"/>
    <property type="project" value="UniProtKB-KW"/>
</dbReference>
<evidence type="ECO:0000256" key="15">
    <source>
        <dbReference type="RuleBase" id="RU365010"/>
    </source>
</evidence>